<dbReference type="Proteomes" id="UP001564760">
    <property type="component" value="Unassembled WGS sequence"/>
</dbReference>
<keyword evidence="2" id="KW-1185">Reference proteome</keyword>
<reference evidence="1 2" key="1">
    <citation type="submission" date="2024-08" db="EMBL/GenBank/DDBJ databases">
        <title>Mycobacterium servetensis sp. nov., a novel rapid-growing mycobacterial species recovered from a human patient in Zaragoza, Spain.</title>
        <authorList>
            <person name="Tristancho-Baro A.I."/>
            <person name="Buenestado-Serrano S."/>
            <person name="Garcia De Viedma D."/>
            <person name="Milagro-Beamonte A."/>
            <person name="Burillo N."/>
            <person name="Sanz S."/>
            <person name="Lopez-Calleja A.I."/>
            <person name="Penas-Utrilla D."/>
            <person name="Guardingo M."/>
            <person name="Garcia M.J."/>
            <person name="Vinuelas-Bayon J."/>
        </authorList>
    </citation>
    <scope>NUCLEOTIDE SEQUENCE [LARGE SCALE GENOMIC DNA]</scope>
    <source>
        <strain evidence="2">HUMS_12744610</strain>
    </source>
</reference>
<accession>A0ABV4C3M2</accession>
<comment type="caution">
    <text evidence="1">The sequence shown here is derived from an EMBL/GenBank/DDBJ whole genome shotgun (WGS) entry which is preliminary data.</text>
</comment>
<name>A0ABV4C3M2_9MYCO</name>
<evidence type="ECO:0000313" key="2">
    <source>
        <dbReference type="Proteomes" id="UP001564760"/>
    </source>
</evidence>
<protein>
    <recommendedName>
        <fullName evidence="3">Ferredoxin</fullName>
    </recommendedName>
</protein>
<evidence type="ECO:0000313" key="1">
    <source>
        <dbReference type="EMBL" id="MEY8015328.1"/>
    </source>
</evidence>
<organism evidence="1 2">
    <name type="scientific">Mycobacterium servetii</name>
    <dbReference type="NCBI Taxonomy" id="3237418"/>
    <lineage>
        <taxon>Bacteria</taxon>
        <taxon>Bacillati</taxon>
        <taxon>Actinomycetota</taxon>
        <taxon>Actinomycetes</taxon>
        <taxon>Mycobacteriales</taxon>
        <taxon>Mycobacteriaceae</taxon>
        <taxon>Mycobacterium</taxon>
    </lineage>
</organism>
<dbReference type="EMBL" id="JBGEDP010000001">
    <property type="protein sequence ID" value="MEY8015328.1"/>
    <property type="molecule type" value="Genomic_DNA"/>
</dbReference>
<evidence type="ECO:0008006" key="3">
    <source>
        <dbReference type="Google" id="ProtNLM"/>
    </source>
</evidence>
<sequence length="88" mass="9445">MPAACAAACKACGDVCEGHGNQLRARRVFAEVCRRCCEKACQEMTKSLGWGRAPKWAADRVGGPIASAVVWQPSRRRYGSVPRAPGPD</sequence>
<proteinExistence type="predicted"/>
<gene>
    <name evidence="1" type="ORF">AB8998_10035</name>
</gene>
<dbReference type="RefSeq" id="WP_369737765.1">
    <property type="nucleotide sequence ID" value="NZ_JBGEDP010000001.1"/>
</dbReference>